<dbReference type="CDD" id="cd09272">
    <property type="entry name" value="RNase_HI_RT_Ty1"/>
    <property type="match status" value="1"/>
</dbReference>
<evidence type="ECO:0000313" key="2">
    <source>
        <dbReference type="Proteomes" id="UP000765509"/>
    </source>
</evidence>
<dbReference type="OrthoDB" id="3344688at2759"/>
<dbReference type="AlphaFoldDB" id="A0A9Q3H358"/>
<dbReference type="PANTHER" id="PTHR11439:SF483">
    <property type="entry name" value="PEPTIDE SYNTHASE GLIP-LIKE, PUTATIVE (AFU_ORTHOLOGUE AFUA_3G12920)-RELATED"/>
    <property type="match status" value="1"/>
</dbReference>
<protein>
    <recommendedName>
        <fullName evidence="3">Reverse transcriptase Ty1/copia-type domain-containing protein</fullName>
    </recommendedName>
</protein>
<evidence type="ECO:0008006" key="3">
    <source>
        <dbReference type="Google" id="ProtNLM"/>
    </source>
</evidence>
<accession>A0A9Q3H358</accession>
<gene>
    <name evidence="1" type="ORF">O181_029893</name>
</gene>
<organism evidence="1 2">
    <name type="scientific">Austropuccinia psidii MF-1</name>
    <dbReference type="NCBI Taxonomy" id="1389203"/>
    <lineage>
        <taxon>Eukaryota</taxon>
        <taxon>Fungi</taxon>
        <taxon>Dikarya</taxon>
        <taxon>Basidiomycota</taxon>
        <taxon>Pucciniomycotina</taxon>
        <taxon>Pucciniomycetes</taxon>
        <taxon>Pucciniales</taxon>
        <taxon>Sphaerophragmiaceae</taxon>
        <taxon>Austropuccinia</taxon>
    </lineage>
</organism>
<keyword evidence="2" id="KW-1185">Reference proteome</keyword>
<dbReference type="PANTHER" id="PTHR11439">
    <property type="entry name" value="GAG-POL-RELATED RETROTRANSPOSON"/>
    <property type="match status" value="1"/>
</dbReference>
<name>A0A9Q3H358_9BASI</name>
<sequence>MKQDAISDDIVKVTSFKQAIRSLNYLSHHTRPDVSFTVNHISKYSIKPNQCHWNVLKHLLCYLNGTKDNYLAYKQQSIKQALTGWADADYANDKEYRKLITGYVILAFSKPIFWPTKKQLVVAQSTTEAEYVTMNIC</sequence>
<evidence type="ECO:0000313" key="1">
    <source>
        <dbReference type="EMBL" id="MBW0490178.1"/>
    </source>
</evidence>
<comment type="caution">
    <text evidence="1">The sequence shown here is derived from an EMBL/GenBank/DDBJ whole genome shotgun (WGS) entry which is preliminary data.</text>
</comment>
<proteinExistence type="predicted"/>
<dbReference type="EMBL" id="AVOT02010450">
    <property type="protein sequence ID" value="MBW0490178.1"/>
    <property type="molecule type" value="Genomic_DNA"/>
</dbReference>
<dbReference type="Proteomes" id="UP000765509">
    <property type="component" value="Unassembled WGS sequence"/>
</dbReference>
<reference evidence="1" key="1">
    <citation type="submission" date="2021-03" db="EMBL/GenBank/DDBJ databases">
        <title>Draft genome sequence of rust myrtle Austropuccinia psidii MF-1, a brazilian biotype.</title>
        <authorList>
            <person name="Quecine M.C."/>
            <person name="Pachon D.M.R."/>
            <person name="Bonatelli M.L."/>
            <person name="Correr F.H."/>
            <person name="Franceschini L.M."/>
            <person name="Leite T.F."/>
            <person name="Margarido G.R.A."/>
            <person name="Almeida C.A."/>
            <person name="Ferrarezi J.A."/>
            <person name="Labate C.A."/>
        </authorList>
    </citation>
    <scope>NUCLEOTIDE SEQUENCE</scope>
    <source>
        <strain evidence="1">MF-1</strain>
    </source>
</reference>